<organism evidence="1 2">
    <name type="scientific">Gossypium schwendimanii</name>
    <name type="common">Cotton</name>
    <dbReference type="NCBI Taxonomy" id="34291"/>
    <lineage>
        <taxon>Eukaryota</taxon>
        <taxon>Viridiplantae</taxon>
        <taxon>Streptophyta</taxon>
        <taxon>Embryophyta</taxon>
        <taxon>Tracheophyta</taxon>
        <taxon>Spermatophyta</taxon>
        <taxon>Magnoliopsida</taxon>
        <taxon>eudicotyledons</taxon>
        <taxon>Gunneridae</taxon>
        <taxon>Pentapetalae</taxon>
        <taxon>rosids</taxon>
        <taxon>malvids</taxon>
        <taxon>Malvales</taxon>
        <taxon>Malvaceae</taxon>
        <taxon>Malvoideae</taxon>
        <taxon>Gossypium</taxon>
    </lineage>
</organism>
<evidence type="ECO:0000313" key="1">
    <source>
        <dbReference type="EMBL" id="MBA0871473.1"/>
    </source>
</evidence>
<proteinExistence type="predicted"/>
<comment type="caution">
    <text evidence="1">The sequence shown here is derived from an EMBL/GenBank/DDBJ whole genome shotgun (WGS) entry which is preliminary data.</text>
</comment>
<protein>
    <submittedName>
        <fullName evidence="1">Uncharacterized protein</fullName>
    </submittedName>
</protein>
<name>A0A7J9MK25_GOSSC</name>
<gene>
    <name evidence="1" type="ORF">Goshw_026243</name>
</gene>
<accession>A0A7J9MK25</accession>
<dbReference type="OrthoDB" id="994452at2759"/>
<sequence>MTKPINLLMHAGERMKEDLSGVRNSC</sequence>
<dbReference type="EMBL" id="JABFAF010000011">
    <property type="protein sequence ID" value="MBA0871473.1"/>
    <property type="molecule type" value="Genomic_DNA"/>
</dbReference>
<reference evidence="1 2" key="1">
    <citation type="journal article" date="2019" name="Genome Biol. Evol.">
        <title>Insights into the evolution of the New World diploid cottons (Gossypium, subgenus Houzingenia) based on genome sequencing.</title>
        <authorList>
            <person name="Grover C.E."/>
            <person name="Arick M.A. 2nd"/>
            <person name="Thrash A."/>
            <person name="Conover J.L."/>
            <person name="Sanders W.S."/>
            <person name="Peterson D.G."/>
            <person name="Frelichowski J.E."/>
            <person name="Scheffler J.A."/>
            <person name="Scheffler B.E."/>
            <person name="Wendel J.F."/>
        </authorList>
    </citation>
    <scope>NUCLEOTIDE SEQUENCE [LARGE SCALE GENOMIC DNA]</scope>
    <source>
        <strain evidence="1">1</strain>
        <tissue evidence="1">Leaf</tissue>
    </source>
</reference>
<dbReference type="Proteomes" id="UP000593576">
    <property type="component" value="Unassembled WGS sequence"/>
</dbReference>
<keyword evidence="2" id="KW-1185">Reference proteome</keyword>
<dbReference type="AlphaFoldDB" id="A0A7J9MK25"/>
<evidence type="ECO:0000313" key="2">
    <source>
        <dbReference type="Proteomes" id="UP000593576"/>
    </source>
</evidence>